<proteinExistence type="predicted"/>
<keyword evidence="3" id="KW-1185">Reference proteome</keyword>
<dbReference type="EMBL" id="JAMDHA010000041">
    <property type="protein sequence ID" value="MDD1011302.1"/>
    <property type="molecule type" value="Genomic_DNA"/>
</dbReference>
<evidence type="ECO:0000313" key="3">
    <source>
        <dbReference type="Proteomes" id="UP001148185"/>
    </source>
</evidence>
<keyword evidence="1" id="KW-0732">Signal</keyword>
<organism evidence="2 3">
    <name type="scientific">Pseudomonas shahriarae</name>
    <dbReference type="NCBI Taxonomy" id="2745512"/>
    <lineage>
        <taxon>Bacteria</taxon>
        <taxon>Pseudomonadati</taxon>
        <taxon>Pseudomonadota</taxon>
        <taxon>Gammaproteobacteria</taxon>
        <taxon>Pseudomonadales</taxon>
        <taxon>Pseudomonadaceae</taxon>
        <taxon>Pseudomonas</taxon>
    </lineage>
</organism>
<evidence type="ECO:0000256" key="1">
    <source>
        <dbReference type="SAM" id="SignalP"/>
    </source>
</evidence>
<name>A0A9X4C6S9_9PSED</name>
<sequence length="315" mass="33294">MNIEQSILILAVSLSVPLAAADDCTAILEQGIRNTYQLSSGSDFQSNMKSSFCDKSLNRLQDKSSGGFSLGVTIEGFPLSMGAQNSEQSANDLKKELCSDGSSSMNDKKYERLLQTLADKNVVDAWSLCKKTDGGLILEGDAHDDSLTLRLRFRNVGSVHETTLTAPTQVIGASCPSMQWNTGTKITGSEQMIYCQRFADQAVTVLVNSDFNGARFYLPKPAKFEVVKSSPVHETATEGFRNCYLIATNPTLAACPADQSLSEGASCSCGPPAFPVPQMGTVKISKPSLPGEGALPLPGGSMGIPGAGGVLPAPK</sequence>
<dbReference type="Proteomes" id="UP001148185">
    <property type="component" value="Unassembled WGS sequence"/>
</dbReference>
<gene>
    <name evidence="2" type="ORF">M5G27_27915</name>
</gene>
<feature type="chain" id="PRO_5040937765" evidence="1">
    <location>
        <begin position="21"/>
        <end position="315"/>
    </location>
</feature>
<accession>A0A9X4C6S9</accession>
<comment type="caution">
    <text evidence="2">The sequence shown here is derived from an EMBL/GenBank/DDBJ whole genome shotgun (WGS) entry which is preliminary data.</text>
</comment>
<dbReference type="AlphaFoldDB" id="A0A9X4C6S9"/>
<evidence type="ECO:0000313" key="2">
    <source>
        <dbReference type="EMBL" id="MDD1011302.1"/>
    </source>
</evidence>
<feature type="signal peptide" evidence="1">
    <location>
        <begin position="1"/>
        <end position="20"/>
    </location>
</feature>
<reference evidence="2 3" key="1">
    <citation type="submission" date="2022-05" db="EMBL/GenBank/DDBJ databases">
        <title>Novel Pseudomonas spp. Isolated from a Rainbow Trout Aquaculture Facility.</title>
        <authorList>
            <person name="Testerman T."/>
            <person name="Graf J."/>
        </authorList>
    </citation>
    <scope>NUCLEOTIDE SEQUENCE [LARGE SCALE GENOMIC DNA]</scope>
    <source>
        <strain evidence="2 3">ID1042</strain>
    </source>
</reference>
<protein>
    <submittedName>
        <fullName evidence="2">Uncharacterized protein</fullName>
    </submittedName>
</protein>